<proteinExistence type="predicted"/>
<feature type="region of interest" description="Disordered" evidence="1">
    <location>
        <begin position="45"/>
        <end position="66"/>
    </location>
</feature>
<dbReference type="AlphaFoldDB" id="A0A0B4D2V5"/>
<organism evidence="2 3">
    <name type="scientific">Brevundimonas nasdae</name>
    <dbReference type="NCBI Taxonomy" id="172043"/>
    <lineage>
        <taxon>Bacteria</taxon>
        <taxon>Pseudomonadati</taxon>
        <taxon>Pseudomonadota</taxon>
        <taxon>Alphaproteobacteria</taxon>
        <taxon>Caulobacterales</taxon>
        <taxon>Caulobacteraceae</taxon>
        <taxon>Brevundimonas</taxon>
    </lineage>
</organism>
<name>A0A0B4D2V5_9CAUL</name>
<evidence type="ECO:0000313" key="3">
    <source>
        <dbReference type="Proteomes" id="UP000031166"/>
    </source>
</evidence>
<evidence type="ECO:0000313" key="2">
    <source>
        <dbReference type="EMBL" id="KIC61016.1"/>
    </source>
</evidence>
<gene>
    <name evidence="2" type="ORF">RM53_00045</name>
</gene>
<evidence type="ECO:0000256" key="1">
    <source>
        <dbReference type="SAM" id="MobiDB-lite"/>
    </source>
</evidence>
<sequence length="66" mass="7190">MSRAAAKFTQADVRRALKGAQDAGFDVGAIEIRPDGVMQIMRQTQPSASTVPIDPFEAWKASRDAR</sequence>
<dbReference type="RefSeq" id="WP_039243598.1">
    <property type="nucleotide sequence ID" value="NZ_JWSY01000001.1"/>
</dbReference>
<reference evidence="2 3" key="1">
    <citation type="submission" date="2014-12" db="EMBL/GenBank/DDBJ databases">
        <title>Genome sequencing of Brevundimonas nasdae TPW30.</title>
        <authorList>
            <person name="Tan P.W."/>
            <person name="Chan K.-G."/>
        </authorList>
    </citation>
    <scope>NUCLEOTIDE SEQUENCE [LARGE SCALE GENOMIC DNA]</scope>
    <source>
        <strain evidence="2 3">TPW30</strain>
    </source>
</reference>
<dbReference type="EMBL" id="JWSY01000001">
    <property type="protein sequence ID" value="KIC61016.1"/>
    <property type="molecule type" value="Genomic_DNA"/>
</dbReference>
<dbReference type="Proteomes" id="UP000031166">
    <property type="component" value="Unassembled WGS sequence"/>
</dbReference>
<accession>A0A0B4D2V5</accession>
<dbReference type="STRING" id="172043.RM53_00045"/>
<comment type="caution">
    <text evidence="2">The sequence shown here is derived from an EMBL/GenBank/DDBJ whole genome shotgun (WGS) entry which is preliminary data.</text>
</comment>
<protein>
    <submittedName>
        <fullName evidence="2">Uncharacterized protein</fullName>
    </submittedName>
</protein>